<feature type="region of interest" description="Disordered" evidence="1">
    <location>
        <begin position="1"/>
        <end position="103"/>
    </location>
</feature>
<keyword evidence="3" id="KW-1185">Reference proteome</keyword>
<dbReference type="AlphaFoldDB" id="A0A176VI28"/>
<accession>A0A176VI28</accession>
<evidence type="ECO:0000313" key="2">
    <source>
        <dbReference type="EMBL" id="OAE20618.1"/>
    </source>
</evidence>
<comment type="caution">
    <text evidence="2">The sequence shown here is derived from an EMBL/GenBank/DDBJ whole genome shotgun (WGS) entry which is preliminary data.</text>
</comment>
<dbReference type="EMBL" id="LVLJ01003592">
    <property type="protein sequence ID" value="OAE20618.1"/>
    <property type="molecule type" value="Genomic_DNA"/>
</dbReference>
<name>A0A176VI28_MARPO</name>
<proteinExistence type="predicted"/>
<evidence type="ECO:0000313" key="3">
    <source>
        <dbReference type="Proteomes" id="UP000077202"/>
    </source>
</evidence>
<feature type="compositionally biased region" description="Basic residues" evidence="1">
    <location>
        <begin position="46"/>
        <end position="55"/>
    </location>
</feature>
<reference evidence="2" key="1">
    <citation type="submission" date="2016-03" db="EMBL/GenBank/DDBJ databases">
        <title>Mechanisms controlling the formation of the plant cell surface in tip-growing cells are functionally conserved among land plants.</title>
        <authorList>
            <person name="Honkanen S."/>
            <person name="Jones V.A."/>
            <person name="Morieri G."/>
            <person name="Champion C."/>
            <person name="Hetherington A.J."/>
            <person name="Kelly S."/>
            <person name="Saint-Marcoux D."/>
            <person name="Proust H."/>
            <person name="Prescott H."/>
            <person name="Dolan L."/>
        </authorList>
    </citation>
    <scope>NUCLEOTIDE SEQUENCE [LARGE SCALE GENOMIC DNA]</scope>
    <source>
        <tissue evidence="2">Whole gametophyte</tissue>
    </source>
</reference>
<protein>
    <submittedName>
        <fullName evidence="2">Uncharacterized protein</fullName>
    </submittedName>
</protein>
<dbReference type="Proteomes" id="UP000077202">
    <property type="component" value="Unassembled WGS sequence"/>
</dbReference>
<gene>
    <name evidence="2" type="ORF">AXG93_517s1330</name>
</gene>
<sequence length="243" mass="26555">MGLTQATTLDIRSKIRQTRRQERNVEMRLRGGGEEMGSGTGDGLTRKSRRWRQRKAPGADRQRQQRQPTCPLTEHRRATESGAGAGATDHGSRLSANDALSAPPLFESTRRTSLALLECPRPFPKPASTACTGLFAIRRTVGQSSPSLNLMDNDRTSKPPAESIKHTLKCQDEMTSANTADERQGAGGRMGLGWAGLVDDISESGLRWRETRVTPEAGSGVRCQESGVRASQQITWTQDVVQN</sequence>
<organism evidence="2 3">
    <name type="scientific">Marchantia polymorpha subsp. ruderalis</name>
    <dbReference type="NCBI Taxonomy" id="1480154"/>
    <lineage>
        <taxon>Eukaryota</taxon>
        <taxon>Viridiplantae</taxon>
        <taxon>Streptophyta</taxon>
        <taxon>Embryophyta</taxon>
        <taxon>Marchantiophyta</taxon>
        <taxon>Marchantiopsida</taxon>
        <taxon>Marchantiidae</taxon>
        <taxon>Marchantiales</taxon>
        <taxon>Marchantiaceae</taxon>
        <taxon>Marchantia</taxon>
    </lineage>
</organism>
<feature type="compositionally biased region" description="Basic and acidic residues" evidence="1">
    <location>
        <begin position="19"/>
        <end position="33"/>
    </location>
</feature>
<evidence type="ECO:0000256" key="1">
    <source>
        <dbReference type="SAM" id="MobiDB-lite"/>
    </source>
</evidence>
<feature type="compositionally biased region" description="Polar residues" evidence="1">
    <location>
        <begin position="1"/>
        <end position="10"/>
    </location>
</feature>